<sequence>MQTKGSPCSALSASPCRSSSTQISSPPSSSTSQASTSTPSGGAAAISPPRLPSADPTKYPKCSGGKHSPSFCQSTSSRGTKKPASSPARSSPAKWLRPPELPPTPETSCSETCGSSSGHRRIPSSSRRVTPDLTTNSFLCSS</sequence>
<name>A0AAQ3S9R4_VIGMU</name>
<feature type="compositionally biased region" description="Polar residues" evidence="1">
    <location>
        <begin position="132"/>
        <end position="142"/>
    </location>
</feature>
<dbReference type="EMBL" id="CP144700">
    <property type="protein sequence ID" value="WVZ22697.1"/>
    <property type="molecule type" value="Genomic_DNA"/>
</dbReference>
<evidence type="ECO:0000313" key="3">
    <source>
        <dbReference type="Proteomes" id="UP001374535"/>
    </source>
</evidence>
<protein>
    <submittedName>
        <fullName evidence="2">Uncharacterized protein</fullName>
    </submittedName>
</protein>
<feature type="compositionally biased region" description="Low complexity" evidence="1">
    <location>
        <begin position="1"/>
        <end position="48"/>
    </location>
</feature>
<reference evidence="2 3" key="1">
    <citation type="journal article" date="2023" name="Life. Sci Alliance">
        <title>Evolutionary insights into 3D genome organization and epigenetic landscape of Vigna mungo.</title>
        <authorList>
            <person name="Junaid A."/>
            <person name="Singh B."/>
            <person name="Bhatia S."/>
        </authorList>
    </citation>
    <scope>NUCLEOTIDE SEQUENCE [LARGE SCALE GENOMIC DNA]</scope>
    <source>
        <strain evidence="2">Urdbean</strain>
    </source>
</reference>
<gene>
    <name evidence="2" type="ORF">V8G54_001241</name>
</gene>
<dbReference type="Proteomes" id="UP001374535">
    <property type="component" value="Chromosome 1"/>
</dbReference>
<dbReference type="AlphaFoldDB" id="A0AAQ3S9R4"/>
<evidence type="ECO:0000313" key="2">
    <source>
        <dbReference type="EMBL" id="WVZ22697.1"/>
    </source>
</evidence>
<proteinExistence type="predicted"/>
<accession>A0AAQ3S9R4</accession>
<feature type="compositionally biased region" description="Low complexity" evidence="1">
    <location>
        <begin position="82"/>
        <end position="94"/>
    </location>
</feature>
<feature type="compositionally biased region" description="Low complexity" evidence="1">
    <location>
        <begin position="106"/>
        <end position="128"/>
    </location>
</feature>
<keyword evidence="3" id="KW-1185">Reference proteome</keyword>
<feature type="region of interest" description="Disordered" evidence="1">
    <location>
        <begin position="1"/>
        <end position="142"/>
    </location>
</feature>
<evidence type="ECO:0000256" key="1">
    <source>
        <dbReference type="SAM" id="MobiDB-lite"/>
    </source>
</evidence>
<organism evidence="2 3">
    <name type="scientific">Vigna mungo</name>
    <name type="common">Black gram</name>
    <name type="synonym">Phaseolus mungo</name>
    <dbReference type="NCBI Taxonomy" id="3915"/>
    <lineage>
        <taxon>Eukaryota</taxon>
        <taxon>Viridiplantae</taxon>
        <taxon>Streptophyta</taxon>
        <taxon>Embryophyta</taxon>
        <taxon>Tracheophyta</taxon>
        <taxon>Spermatophyta</taxon>
        <taxon>Magnoliopsida</taxon>
        <taxon>eudicotyledons</taxon>
        <taxon>Gunneridae</taxon>
        <taxon>Pentapetalae</taxon>
        <taxon>rosids</taxon>
        <taxon>fabids</taxon>
        <taxon>Fabales</taxon>
        <taxon>Fabaceae</taxon>
        <taxon>Papilionoideae</taxon>
        <taxon>50 kb inversion clade</taxon>
        <taxon>NPAAA clade</taxon>
        <taxon>indigoferoid/millettioid clade</taxon>
        <taxon>Phaseoleae</taxon>
        <taxon>Vigna</taxon>
    </lineage>
</organism>